<feature type="region of interest" description="Disordered" evidence="3">
    <location>
        <begin position="296"/>
        <end position="318"/>
    </location>
</feature>
<dbReference type="VEuPathDB" id="FungiDB:GWK60_M09691"/>
<dbReference type="VEuPathDB" id="FungiDB:B1J91_M09735g"/>
<gene>
    <name evidence="4" type="ORF">AO440_004272</name>
</gene>
<dbReference type="InterPro" id="IPR007150">
    <property type="entry name" value="HUS1/Mec3"/>
</dbReference>
<dbReference type="Pfam" id="PF04005">
    <property type="entry name" value="Hus1"/>
    <property type="match status" value="1"/>
</dbReference>
<dbReference type="GO" id="GO:0000724">
    <property type="term" value="P:double-strand break repair via homologous recombination"/>
    <property type="evidence" value="ECO:0007669"/>
    <property type="project" value="TreeGrafter"/>
</dbReference>
<dbReference type="GO" id="GO:0006289">
    <property type="term" value="P:nucleotide-excision repair"/>
    <property type="evidence" value="ECO:0007669"/>
    <property type="project" value="TreeGrafter"/>
</dbReference>
<evidence type="ECO:0000256" key="1">
    <source>
        <dbReference type="ARBA" id="ARBA00004123"/>
    </source>
</evidence>
<comment type="subcellular location">
    <subcellularLocation>
        <location evidence="1">Nucleus</location>
    </subcellularLocation>
</comment>
<evidence type="ECO:0000313" key="5">
    <source>
        <dbReference type="Proteomes" id="UP000054886"/>
    </source>
</evidence>
<dbReference type="GO" id="GO:0030896">
    <property type="term" value="C:checkpoint clamp complex"/>
    <property type="evidence" value="ECO:0007669"/>
    <property type="project" value="EnsemblFungi"/>
</dbReference>
<dbReference type="GO" id="GO:0031573">
    <property type="term" value="P:mitotic intra-S DNA damage checkpoint signaling"/>
    <property type="evidence" value="ECO:0007669"/>
    <property type="project" value="TreeGrafter"/>
</dbReference>
<evidence type="ECO:0000313" key="4">
    <source>
        <dbReference type="EMBL" id="KTB01962.1"/>
    </source>
</evidence>
<dbReference type="GO" id="GO:0000781">
    <property type="term" value="C:chromosome, telomeric region"/>
    <property type="evidence" value="ECO:0007669"/>
    <property type="project" value="GOC"/>
</dbReference>
<dbReference type="Proteomes" id="UP000054886">
    <property type="component" value="Unassembled WGS sequence"/>
</dbReference>
<dbReference type="VEuPathDB" id="FungiDB:GVI51_M09713"/>
<dbReference type="PANTHER" id="PTHR12900:SF0">
    <property type="entry name" value="CHECKPOINT PROTEIN"/>
    <property type="match status" value="1"/>
</dbReference>
<dbReference type="GO" id="GO:0003677">
    <property type="term" value="F:DNA binding"/>
    <property type="evidence" value="ECO:0007669"/>
    <property type="project" value="EnsemblFungi"/>
</dbReference>
<protein>
    <submittedName>
        <fullName evidence="4">DNA damage checkpoint control protein MEC3</fullName>
    </submittedName>
</protein>
<evidence type="ECO:0000256" key="2">
    <source>
        <dbReference type="ARBA" id="ARBA00023242"/>
    </source>
</evidence>
<evidence type="ECO:0000256" key="3">
    <source>
        <dbReference type="SAM" id="MobiDB-lite"/>
    </source>
</evidence>
<name>A0A0W0DQA3_CANGB</name>
<proteinExistence type="predicted"/>
<dbReference type="Gene3D" id="3.70.10.10">
    <property type="match status" value="1"/>
</dbReference>
<dbReference type="GO" id="GO:0035861">
    <property type="term" value="C:site of double-strand break"/>
    <property type="evidence" value="ECO:0007669"/>
    <property type="project" value="TreeGrafter"/>
</dbReference>
<dbReference type="GO" id="GO:0044778">
    <property type="term" value="P:meiotic DNA integrity checkpoint signaling"/>
    <property type="evidence" value="ECO:0007669"/>
    <property type="project" value="TreeGrafter"/>
</dbReference>
<dbReference type="GO" id="GO:0031509">
    <property type="term" value="P:subtelomeric heterochromatin formation"/>
    <property type="evidence" value="ECO:0007669"/>
    <property type="project" value="EnsemblFungi"/>
</dbReference>
<dbReference type="OMA" id="EPQVWCK"/>
<reference evidence="4 5" key="1">
    <citation type="submission" date="2015-10" db="EMBL/GenBank/DDBJ databases">
        <title>Draft genomes sequences of Candida glabrata isolates 1A, 1B, 2A, 2B, 3A and 3B.</title>
        <authorList>
            <person name="Haavelsrud O.E."/>
            <person name="Gaustad P."/>
        </authorList>
    </citation>
    <scope>NUCLEOTIDE SEQUENCE [LARGE SCALE GENOMIC DNA]</scope>
    <source>
        <strain evidence="4">910700640</strain>
    </source>
</reference>
<dbReference type="OrthoDB" id="419537at2759"/>
<dbReference type="VEuPathDB" id="FungiDB:CAGL0M09735g"/>
<dbReference type="GO" id="GO:0000722">
    <property type="term" value="P:telomere maintenance via recombination"/>
    <property type="evidence" value="ECO:0007669"/>
    <property type="project" value="EnsemblFungi"/>
</dbReference>
<dbReference type="PhylomeDB" id="A0A0W0DQA3"/>
<organism evidence="4 5">
    <name type="scientific">Candida glabrata</name>
    <name type="common">Yeast</name>
    <name type="synonym">Torulopsis glabrata</name>
    <dbReference type="NCBI Taxonomy" id="5478"/>
    <lineage>
        <taxon>Eukaryota</taxon>
        <taxon>Fungi</taxon>
        <taxon>Dikarya</taxon>
        <taxon>Ascomycota</taxon>
        <taxon>Saccharomycotina</taxon>
        <taxon>Saccharomycetes</taxon>
        <taxon>Saccharomycetales</taxon>
        <taxon>Saccharomycetaceae</taxon>
        <taxon>Nakaseomyces</taxon>
    </lineage>
</organism>
<accession>A0A0W0DQA3</accession>
<sequence length="430" mass="48235">MKLKLEINGNDYPENFKLLKTTVTTVASLRSLAVLRFDSDRLVIISTPRVSNGVVAGHGVVARDSGELWCTIPRDVFSLYHVSAERQNNTIALECNVESLKNAVLRYDKVMTQGSASTLQLKLRQMPEWNAASANGPDSAGNSRIRVAALAVSFEELVNVYSGQGKDDAFMDATQNNTSHAVNKLISHSSKIPVRFLNAQQDERIQEPMMDYNQTMLCRLPSITDEAGGAFLNFLKRIERYTNVNHIKLQGSTSPHISHNRRDAKLRILVDELDWNLVISWNGPLELQERADIDEMAEPTSPERPRSETPLLSRISGDNNFDRIDDSEVNTLQESGPDTNSHTNGFLEQVQQAEDESSLVQEVIIRSKDLKVCSKLFAAFEEVIMAISHDYACVFHCSLSRGLRDTQTQEEKENGQIIYYISRSKALEFA</sequence>
<comment type="caution">
    <text evidence="4">The sequence shown here is derived from an EMBL/GenBank/DDBJ whole genome shotgun (WGS) entry which is preliminary data.</text>
</comment>
<dbReference type="AlphaFoldDB" id="A0A0W0DQA3"/>
<dbReference type="PANTHER" id="PTHR12900">
    <property type="entry name" value="MITOTIC AND DNA DAMAGE CHECKPOINT PROTEIN HUS1"/>
    <property type="match status" value="1"/>
</dbReference>
<keyword evidence="2" id="KW-0539">Nucleus</keyword>
<dbReference type="EMBL" id="LLZZ01000128">
    <property type="protein sequence ID" value="KTB01962.1"/>
    <property type="molecule type" value="Genomic_DNA"/>
</dbReference>
<dbReference type="GO" id="GO:0033314">
    <property type="term" value="P:mitotic DNA replication checkpoint signaling"/>
    <property type="evidence" value="ECO:0007669"/>
    <property type="project" value="TreeGrafter"/>
</dbReference>